<reference evidence="1" key="1">
    <citation type="submission" date="2020-04" db="EMBL/GenBank/DDBJ databases">
        <authorList>
            <person name="Alioto T."/>
            <person name="Alioto T."/>
            <person name="Gomez Garrido J."/>
        </authorList>
    </citation>
    <scope>NUCLEOTIDE SEQUENCE</scope>
    <source>
        <strain evidence="1">A484AB</strain>
    </source>
</reference>
<gene>
    <name evidence="1" type="ORF">PACLA_8A008283</name>
</gene>
<dbReference type="EMBL" id="CACRXK020004702">
    <property type="protein sequence ID" value="CAB4003707.1"/>
    <property type="molecule type" value="Genomic_DNA"/>
</dbReference>
<protein>
    <submittedName>
        <fullName evidence="1">Uncharacterized protein</fullName>
    </submittedName>
</protein>
<keyword evidence="2" id="KW-1185">Reference proteome</keyword>
<comment type="caution">
    <text evidence="1">The sequence shown here is derived from an EMBL/GenBank/DDBJ whole genome shotgun (WGS) entry which is preliminary data.</text>
</comment>
<sequence>MNRSIKSYFPWLDQKKQGSLHSAQEVKKWIPSIKKELDYCLEQLSGARQHQYPERKVKEFEEKVQLLEKEYKRFVQKVFELDPQTSGIPWQPRGYVSKRKAAEMSTDKGNVQSKVEQITKKKICTPLMDKERKQETN</sequence>
<evidence type="ECO:0000313" key="1">
    <source>
        <dbReference type="EMBL" id="CAB4003707.1"/>
    </source>
</evidence>
<evidence type="ECO:0000313" key="2">
    <source>
        <dbReference type="Proteomes" id="UP001152795"/>
    </source>
</evidence>
<proteinExistence type="predicted"/>
<dbReference type="AlphaFoldDB" id="A0A6S7HJ76"/>
<accession>A0A6S7HJ76</accession>
<name>A0A6S7HJ76_PARCT</name>
<dbReference type="Proteomes" id="UP001152795">
    <property type="component" value="Unassembled WGS sequence"/>
</dbReference>
<organism evidence="1 2">
    <name type="scientific">Paramuricea clavata</name>
    <name type="common">Red gorgonian</name>
    <name type="synonym">Violescent sea-whip</name>
    <dbReference type="NCBI Taxonomy" id="317549"/>
    <lineage>
        <taxon>Eukaryota</taxon>
        <taxon>Metazoa</taxon>
        <taxon>Cnidaria</taxon>
        <taxon>Anthozoa</taxon>
        <taxon>Octocorallia</taxon>
        <taxon>Malacalcyonacea</taxon>
        <taxon>Plexauridae</taxon>
        <taxon>Paramuricea</taxon>
    </lineage>
</organism>
<dbReference type="OrthoDB" id="5983780at2759"/>